<dbReference type="PROSITE" id="PS00138">
    <property type="entry name" value="SUBTILASE_SER"/>
    <property type="match status" value="1"/>
</dbReference>
<organism evidence="7 8">
    <name type="scientific">Corallococcus macrosporus DSM 14697</name>
    <dbReference type="NCBI Taxonomy" id="1189310"/>
    <lineage>
        <taxon>Bacteria</taxon>
        <taxon>Pseudomonadati</taxon>
        <taxon>Myxococcota</taxon>
        <taxon>Myxococcia</taxon>
        <taxon>Myxococcales</taxon>
        <taxon>Cystobacterineae</taxon>
        <taxon>Myxococcaceae</taxon>
        <taxon>Corallococcus</taxon>
    </lineage>
</organism>
<dbReference type="SUPFAM" id="SSF52743">
    <property type="entry name" value="Subtilisin-like"/>
    <property type="match status" value="1"/>
</dbReference>
<keyword evidence="2" id="KW-0645">Protease</keyword>
<dbReference type="AlphaFoldDB" id="A0A250JYT2"/>
<name>A0A250JYT2_9BACT</name>
<proteinExistence type="inferred from homology"/>
<dbReference type="InterPro" id="IPR036852">
    <property type="entry name" value="Peptidase_S8/S53_dom_sf"/>
</dbReference>
<keyword evidence="5" id="KW-0732">Signal</keyword>
<reference evidence="7 8" key="1">
    <citation type="submission" date="2017-06" db="EMBL/GenBank/DDBJ databases">
        <title>Sequencing and comparative analysis of myxobacterial genomes.</title>
        <authorList>
            <person name="Rupp O."/>
            <person name="Goesmann A."/>
            <person name="Sogaard-Andersen L."/>
        </authorList>
    </citation>
    <scope>NUCLEOTIDE SEQUENCE [LARGE SCALE GENOMIC DNA]</scope>
    <source>
        <strain evidence="7 8">DSM 14697</strain>
    </source>
</reference>
<dbReference type="PANTHER" id="PTHR43399">
    <property type="entry name" value="SUBTILISIN-RELATED"/>
    <property type="match status" value="1"/>
</dbReference>
<dbReference type="InterPro" id="IPR051048">
    <property type="entry name" value="Peptidase_S8/S53_subtilisin"/>
</dbReference>
<dbReference type="RefSeq" id="WP_095959196.1">
    <property type="nucleotide sequence ID" value="NZ_CP022203.1"/>
</dbReference>
<feature type="signal peptide" evidence="5">
    <location>
        <begin position="1"/>
        <end position="32"/>
    </location>
</feature>
<sequence>MRKTRLWTRGGRRSLTALALGSSLTLSLSSLAASTPGAKPPSAARLGPARLVVAPAAPGLVSDAGRNTLVTSAGLVFHRTARPVSGLRTLSVPDTAIQLHVWKELRDDGTAEDFTAYTRGGAEVLGRVRPTTYVVQLEAARFDPLAQAQPLALSQLAAAPDNTLRLVQFWATPLPEYTEAITRRGGKVLRFLTDHTFIVELDADAQKRVTELPYVRWVGPYHPEYRLEGVLRDALTGRAAPLPPQRYSIMLGERGAARQRQVVALVERLGGRVDLVEPAGLRVEATLDAAQLQQVARSNAVQAIDRWGGPGEKDMNAVREVGGANFIEQVAGFTGQGVRGEIFDTELRADHREWAVAPLLHSADYGSAFNLHGTSCYSNNFARGVDPLARGVIPSGQGIFFDYSEATQFGGSKSRYDINRELTDPAGPYRAVFQTSSVGSARVRTYTTLSAEVDDYLFRAPILSTQSQSNAGNQDSRPQAWAKNIVSVGGFYHQDTAARSDDRWSFSGSIGPAADGRIKPDLAFFYDSIRSASGSGTASYTEFGGTSSATPQTSGYFGLLFQMWHRGVWVGFGGRSDVFESRPQMATAKALMINNAYRYNWPAGGSNGDIDRYKQGWGTADVRRLYERAPKTSIIDETDPIRPLGARTYNVTVLPNETELNVTLVYTDPMGTVGAAQARVNDLSLRVTAPNGSTVYWGNNGLTAGNFSTAGGTSNTRDTVENVFIQNPTAGRWKVEVLGDEIVQDAHAETPEVDADYGLVVSGGVIVVGDVTGDGCVDAQDVNAITAEFGRTVPPASPALDLNSDGIINILDRNLALQNYGKGCP</sequence>
<keyword evidence="3" id="KW-0378">Hydrolase</keyword>
<protein>
    <submittedName>
        <fullName evidence="7">Peptidase S8</fullName>
    </submittedName>
</protein>
<accession>A0A250JYT2</accession>
<dbReference type="InterPro" id="IPR008979">
    <property type="entry name" value="Galactose-bd-like_sf"/>
</dbReference>
<evidence type="ECO:0000256" key="2">
    <source>
        <dbReference type="ARBA" id="ARBA00022670"/>
    </source>
</evidence>
<evidence type="ECO:0000313" key="8">
    <source>
        <dbReference type="Proteomes" id="UP000217343"/>
    </source>
</evidence>
<feature type="domain" description="Peptidase S8/S53" evidence="6">
    <location>
        <begin position="368"/>
        <end position="618"/>
    </location>
</feature>
<dbReference type="SUPFAM" id="SSF49785">
    <property type="entry name" value="Galactose-binding domain-like"/>
    <property type="match status" value="1"/>
</dbReference>
<comment type="similarity">
    <text evidence="1">Belongs to the peptidase S8 family.</text>
</comment>
<keyword evidence="8" id="KW-1185">Reference proteome</keyword>
<dbReference type="SUPFAM" id="SSF63446">
    <property type="entry name" value="Type I dockerin domain"/>
    <property type="match status" value="1"/>
</dbReference>
<dbReference type="Gene3D" id="3.40.50.200">
    <property type="entry name" value="Peptidase S8/S53 domain"/>
    <property type="match status" value="1"/>
</dbReference>
<dbReference type="KEGG" id="mmas:MYMAC_003902"/>
<dbReference type="InterPro" id="IPR000209">
    <property type="entry name" value="Peptidase_S8/S53_dom"/>
</dbReference>
<dbReference type="GO" id="GO:0006508">
    <property type="term" value="P:proteolysis"/>
    <property type="evidence" value="ECO:0007669"/>
    <property type="project" value="UniProtKB-KW"/>
</dbReference>
<dbReference type="EMBL" id="CP022203">
    <property type="protein sequence ID" value="ATB48276.1"/>
    <property type="molecule type" value="Genomic_DNA"/>
</dbReference>
<dbReference type="GO" id="GO:0000272">
    <property type="term" value="P:polysaccharide catabolic process"/>
    <property type="evidence" value="ECO:0007669"/>
    <property type="project" value="InterPro"/>
</dbReference>
<dbReference type="Pfam" id="PF00082">
    <property type="entry name" value="Peptidase_S8"/>
    <property type="match status" value="1"/>
</dbReference>
<dbReference type="Gene3D" id="2.60.120.380">
    <property type="match status" value="1"/>
</dbReference>
<dbReference type="InterPro" id="IPR023828">
    <property type="entry name" value="Peptidase_S8_Ser-AS"/>
</dbReference>
<evidence type="ECO:0000256" key="3">
    <source>
        <dbReference type="ARBA" id="ARBA00022801"/>
    </source>
</evidence>
<feature type="chain" id="PRO_5012874352" evidence="5">
    <location>
        <begin position="33"/>
        <end position="825"/>
    </location>
</feature>
<evidence type="ECO:0000313" key="7">
    <source>
        <dbReference type="EMBL" id="ATB48276.1"/>
    </source>
</evidence>
<dbReference type="Gene3D" id="1.10.1330.10">
    <property type="entry name" value="Dockerin domain"/>
    <property type="match status" value="1"/>
</dbReference>
<evidence type="ECO:0000259" key="6">
    <source>
        <dbReference type="Pfam" id="PF00082"/>
    </source>
</evidence>
<gene>
    <name evidence="7" type="ORF">MYMAC_003902</name>
</gene>
<dbReference type="GO" id="GO:0004252">
    <property type="term" value="F:serine-type endopeptidase activity"/>
    <property type="evidence" value="ECO:0007669"/>
    <property type="project" value="InterPro"/>
</dbReference>
<evidence type="ECO:0000256" key="5">
    <source>
        <dbReference type="SAM" id="SignalP"/>
    </source>
</evidence>
<evidence type="ECO:0000256" key="4">
    <source>
        <dbReference type="ARBA" id="ARBA00022825"/>
    </source>
</evidence>
<evidence type="ECO:0000256" key="1">
    <source>
        <dbReference type="ARBA" id="ARBA00011073"/>
    </source>
</evidence>
<dbReference type="PANTHER" id="PTHR43399:SF4">
    <property type="entry name" value="CELL WALL-ASSOCIATED PROTEASE"/>
    <property type="match status" value="1"/>
</dbReference>
<dbReference type="OrthoDB" id="900053at2"/>
<dbReference type="Proteomes" id="UP000217343">
    <property type="component" value="Chromosome"/>
</dbReference>
<keyword evidence="4" id="KW-0720">Serine protease</keyword>
<dbReference type="InterPro" id="IPR036439">
    <property type="entry name" value="Dockerin_dom_sf"/>
</dbReference>